<dbReference type="SUPFAM" id="SSF53067">
    <property type="entry name" value="Actin-like ATPase domain"/>
    <property type="match status" value="2"/>
</dbReference>
<dbReference type="InParanoid" id="A0A409VHF9"/>
<dbReference type="PANTHER" id="PTHR14187:SF5">
    <property type="entry name" value="HEAT SHOCK 70 KDA PROTEIN 12A"/>
    <property type="match status" value="1"/>
</dbReference>
<evidence type="ECO:0000313" key="2">
    <source>
        <dbReference type="Proteomes" id="UP000284706"/>
    </source>
</evidence>
<dbReference type="PANTHER" id="PTHR14187">
    <property type="entry name" value="ALPHA KINASE/ELONGATION FACTOR 2 KINASE"/>
    <property type="match status" value="1"/>
</dbReference>
<keyword evidence="2" id="KW-1185">Reference proteome</keyword>
<organism evidence="1 2">
    <name type="scientific">Gymnopilus dilepis</name>
    <dbReference type="NCBI Taxonomy" id="231916"/>
    <lineage>
        <taxon>Eukaryota</taxon>
        <taxon>Fungi</taxon>
        <taxon>Dikarya</taxon>
        <taxon>Basidiomycota</taxon>
        <taxon>Agaricomycotina</taxon>
        <taxon>Agaricomycetes</taxon>
        <taxon>Agaricomycetidae</taxon>
        <taxon>Agaricales</taxon>
        <taxon>Agaricineae</taxon>
        <taxon>Hymenogastraceae</taxon>
        <taxon>Gymnopilus</taxon>
    </lineage>
</organism>
<dbReference type="InterPro" id="IPR043129">
    <property type="entry name" value="ATPase_NBD"/>
</dbReference>
<proteinExistence type="predicted"/>
<dbReference type="Proteomes" id="UP000284706">
    <property type="component" value="Unassembled WGS sequence"/>
</dbReference>
<comment type="caution">
    <text evidence="1">The sequence shown here is derived from an EMBL/GenBank/DDBJ whole genome shotgun (WGS) entry which is preliminary data.</text>
</comment>
<evidence type="ECO:0000313" key="1">
    <source>
        <dbReference type="EMBL" id="PPQ65722.1"/>
    </source>
</evidence>
<name>A0A409VHF9_9AGAR</name>
<accession>A0A409VHF9</accession>
<sequence>MASRGVYKGRKRKLVLAFDIGTTYSSISYAFPAHEHISGAVIPTIIYYDKEGKVKAVGAETMKEGIYEMAEDNGWTKAEWLHLRSEVGAGKNVAADIPPLPPSKTVLDVFADFMKYLFECASSYIQDTHANAAALWNSVKNEISFILSHPNGWVSTQQNALRKAAVLAGLIPDNVAGHARLSFVTEGEASLHFCNGYGLLAGAMNKNEGVVIVNAGNGTIDVSSYSMGAEACEEVAAPQYHFHGFVFVSIHARNFFESFLSDSPFASDIDHIVRCFDKTTKLRFRNAEEPQYIKFGSTRDNDPAHNIRFGQLKLSGSDVAMFFEPSVDCVIRAVLEQRETARKPISHGVLVGDFAASDWLFNRVSESLSKHNLNILRPESHVSKAISDGAVLFYLDHYVRTPVSKVAYGNFCHSGIANLCGLRI</sequence>
<dbReference type="EMBL" id="NHYE01005647">
    <property type="protein sequence ID" value="PPQ65722.1"/>
    <property type="molecule type" value="Genomic_DNA"/>
</dbReference>
<dbReference type="STRING" id="231916.A0A409VHF9"/>
<gene>
    <name evidence="1" type="ORF">CVT26_000339</name>
</gene>
<protein>
    <submittedName>
        <fullName evidence="1">Uncharacterized protein</fullName>
    </submittedName>
</protein>
<dbReference type="Gene3D" id="3.30.420.40">
    <property type="match status" value="1"/>
</dbReference>
<reference evidence="1 2" key="1">
    <citation type="journal article" date="2018" name="Evol. Lett.">
        <title>Horizontal gene cluster transfer increased hallucinogenic mushroom diversity.</title>
        <authorList>
            <person name="Reynolds H.T."/>
            <person name="Vijayakumar V."/>
            <person name="Gluck-Thaler E."/>
            <person name="Korotkin H.B."/>
            <person name="Matheny P.B."/>
            <person name="Slot J.C."/>
        </authorList>
    </citation>
    <scope>NUCLEOTIDE SEQUENCE [LARGE SCALE GENOMIC DNA]</scope>
    <source>
        <strain evidence="1 2">SRW20</strain>
    </source>
</reference>
<dbReference type="AlphaFoldDB" id="A0A409VHF9"/>
<dbReference type="CDD" id="cd10170">
    <property type="entry name" value="ASKHA_NBD_HSP70"/>
    <property type="match status" value="1"/>
</dbReference>
<dbReference type="OrthoDB" id="2963168at2759"/>